<dbReference type="InterPro" id="IPR008380">
    <property type="entry name" value="HAD-SF_hydro_IG_5-nucl"/>
</dbReference>
<sequence>VNPASRVFCNRSLNMANIAAVGFDMDYTLAMYKPETFEVLAYESACKKLVEVYGYPEEITAFRYDHAYMVRGLVVDKKRGNILKMDRHKYVKVAHHGFQELDADTRLKTYCDTAKVDQFDGGNYANVDTLFALGETYLFCQLVELRDAMKETDPSHPFTAKAFDEIYDEIRASVDLCHRDGTLKRAVANDPAAFIHADDALVPMLQSLKASGKKVFLLTNSLWDFTNVVMNYLCTGTVGEDKSAEWLDLFDVVVTGSCKPGFFENERAAIFEVDRVTSVLKNTDDGAPMLPIGASAAAVAADDSLRELRKGLEKQHKTFQGGSYRHLHAMLGITVGNQVLYVGDHIYGDILRSKKTLGWRTMLVVPELAHEMRCLQKSDARNEYAKIKELRRRRDDLADALQLAEDAARHGKNATFARSEYITDAEIAALEKESDAARDAHRDAVRALHAGFHPVWGQLMKAGNQNSRFAHQLERYACLYTSHCRNLVAYSPMKSYRGLSDAMPHDLGGDEEDM</sequence>
<dbReference type="PANTHER" id="PTHR12103:SF15">
    <property type="entry name" value="CYTOSOLIC PURINE 5'-NUCLEOTIDASE"/>
    <property type="match status" value="1"/>
</dbReference>
<dbReference type="OMA" id="WDYTDAV"/>
<dbReference type="Gene3D" id="3.40.50.1000">
    <property type="entry name" value="HAD superfamily/HAD-like"/>
    <property type="match status" value="2"/>
</dbReference>
<evidence type="ECO:0000313" key="9">
    <source>
        <dbReference type="Proteomes" id="UP000001876"/>
    </source>
</evidence>
<dbReference type="GeneID" id="9687017"/>
<dbReference type="Pfam" id="PF05761">
    <property type="entry name" value="5_nucleotid"/>
    <property type="match status" value="1"/>
</dbReference>
<keyword evidence="2 6" id="KW-0479">Metal-binding</keyword>
<dbReference type="STRING" id="564608.C1N1L2"/>
<dbReference type="SUPFAM" id="SSF56784">
    <property type="entry name" value="HAD-like"/>
    <property type="match status" value="1"/>
</dbReference>
<dbReference type="Proteomes" id="UP000001876">
    <property type="component" value="Unassembled WGS sequence"/>
</dbReference>
<dbReference type="NCBIfam" id="TIGR02244">
    <property type="entry name" value="HAD-IG-Ncltidse"/>
    <property type="match status" value="1"/>
</dbReference>
<feature type="non-terminal residue" evidence="8">
    <location>
        <position position="1"/>
    </location>
</feature>
<name>C1N1L2_MICPC</name>
<accession>C1N1L2</accession>
<gene>
    <name evidence="8" type="ORF">MICPUCDRAFT_20140</name>
</gene>
<feature type="coiled-coil region" evidence="7">
    <location>
        <begin position="380"/>
        <end position="447"/>
    </location>
</feature>
<feature type="active site" description="Nucleophile" evidence="5">
    <location>
        <position position="24"/>
    </location>
</feature>
<evidence type="ECO:0000256" key="5">
    <source>
        <dbReference type="PIRSR" id="PIRSR017434-1"/>
    </source>
</evidence>
<dbReference type="InterPro" id="IPR036412">
    <property type="entry name" value="HAD-like_sf"/>
</dbReference>
<feature type="binding site" evidence="6">
    <location>
        <position position="344"/>
    </location>
    <ligand>
        <name>Mg(2+)</name>
        <dbReference type="ChEBI" id="CHEBI:18420"/>
    </ligand>
</feature>
<feature type="active site" description="Proton donor" evidence="5">
    <location>
        <position position="26"/>
    </location>
</feature>
<evidence type="ECO:0000256" key="3">
    <source>
        <dbReference type="ARBA" id="ARBA00022801"/>
    </source>
</evidence>
<dbReference type="PIRSF" id="PIRSF017434">
    <property type="entry name" value="Purine_5'-nucleotidase"/>
    <property type="match status" value="1"/>
</dbReference>
<proteinExistence type="inferred from homology"/>
<evidence type="ECO:0000256" key="4">
    <source>
        <dbReference type="ARBA" id="ARBA00022842"/>
    </source>
</evidence>
<dbReference type="OrthoDB" id="10252832at2759"/>
<dbReference type="RefSeq" id="XP_003061842.1">
    <property type="nucleotide sequence ID" value="XM_003061796.1"/>
</dbReference>
<dbReference type="EMBL" id="GG663744">
    <property type="protein sequence ID" value="EEH54472.1"/>
    <property type="molecule type" value="Genomic_DNA"/>
</dbReference>
<evidence type="ECO:0000256" key="6">
    <source>
        <dbReference type="PIRSR" id="PIRSR017434-2"/>
    </source>
</evidence>
<protein>
    <submittedName>
        <fullName evidence="8">Predicted protein</fullName>
    </submittedName>
</protein>
<keyword evidence="3" id="KW-0378">Hydrolase</keyword>
<evidence type="ECO:0000313" key="8">
    <source>
        <dbReference type="EMBL" id="EEH54472.1"/>
    </source>
</evidence>
<feature type="binding site" evidence="6">
    <location>
        <position position="24"/>
    </location>
    <ligand>
        <name>Mg(2+)</name>
        <dbReference type="ChEBI" id="CHEBI:18420"/>
    </ligand>
</feature>
<dbReference type="InterPro" id="IPR016695">
    <property type="entry name" value="Pur_nucleotidase"/>
</dbReference>
<evidence type="ECO:0000256" key="7">
    <source>
        <dbReference type="SAM" id="Coils"/>
    </source>
</evidence>
<dbReference type="GO" id="GO:0008253">
    <property type="term" value="F:5'-nucleotidase activity"/>
    <property type="evidence" value="ECO:0007669"/>
    <property type="project" value="TreeGrafter"/>
</dbReference>
<dbReference type="InterPro" id="IPR023214">
    <property type="entry name" value="HAD_sf"/>
</dbReference>
<feature type="binding site" evidence="6">
    <location>
        <position position="26"/>
    </location>
    <ligand>
        <name>GMP</name>
        <dbReference type="ChEBI" id="CHEBI:58115"/>
    </ligand>
</feature>
<keyword evidence="7" id="KW-0175">Coiled coil</keyword>
<dbReference type="eggNOG" id="KOG2469">
    <property type="taxonomic scope" value="Eukaryota"/>
</dbReference>
<dbReference type="AlphaFoldDB" id="C1N1L2"/>
<keyword evidence="4 6" id="KW-0460">Magnesium</keyword>
<reference evidence="8 9" key="1">
    <citation type="journal article" date="2009" name="Science">
        <title>Green evolution and dynamic adaptations revealed by genomes of the marine picoeukaryotes Micromonas.</title>
        <authorList>
            <person name="Worden A.Z."/>
            <person name="Lee J.H."/>
            <person name="Mock T."/>
            <person name="Rouze P."/>
            <person name="Simmons M.P."/>
            <person name="Aerts A.L."/>
            <person name="Allen A.E."/>
            <person name="Cuvelier M.L."/>
            <person name="Derelle E."/>
            <person name="Everett M.V."/>
            <person name="Foulon E."/>
            <person name="Grimwood J."/>
            <person name="Gundlach H."/>
            <person name="Henrissat B."/>
            <person name="Napoli C."/>
            <person name="McDonald S.M."/>
            <person name="Parker M.S."/>
            <person name="Rombauts S."/>
            <person name="Salamov A."/>
            <person name="Von Dassow P."/>
            <person name="Badger J.H."/>
            <person name="Coutinho P.M."/>
            <person name="Demir E."/>
            <person name="Dubchak I."/>
            <person name="Gentemann C."/>
            <person name="Eikrem W."/>
            <person name="Gready J.E."/>
            <person name="John U."/>
            <person name="Lanier W."/>
            <person name="Lindquist E.A."/>
            <person name="Lucas S."/>
            <person name="Mayer K.F."/>
            <person name="Moreau H."/>
            <person name="Not F."/>
            <person name="Otillar R."/>
            <person name="Panaud O."/>
            <person name="Pangilinan J."/>
            <person name="Paulsen I."/>
            <person name="Piegu B."/>
            <person name="Poliakov A."/>
            <person name="Robbens S."/>
            <person name="Schmutz J."/>
            <person name="Toulza E."/>
            <person name="Wyss T."/>
            <person name="Zelensky A."/>
            <person name="Zhou K."/>
            <person name="Armbrust E.V."/>
            <person name="Bhattacharya D."/>
            <person name="Goodenough U.W."/>
            <person name="Van de Peer Y."/>
            <person name="Grigoriev I.V."/>
        </authorList>
    </citation>
    <scope>NUCLEOTIDE SEQUENCE [LARGE SCALE GENOMIC DNA]</scope>
    <source>
        <strain evidence="8 9">CCMP1545</strain>
    </source>
</reference>
<dbReference type="GO" id="GO:0046872">
    <property type="term" value="F:metal ion binding"/>
    <property type="evidence" value="ECO:0007669"/>
    <property type="project" value="UniProtKB-KW"/>
</dbReference>
<organism evidence="9">
    <name type="scientific">Micromonas pusilla (strain CCMP1545)</name>
    <name type="common">Picoplanktonic green alga</name>
    <dbReference type="NCBI Taxonomy" id="564608"/>
    <lineage>
        <taxon>Eukaryota</taxon>
        <taxon>Viridiplantae</taxon>
        <taxon>Chlorophyta</taxon>
        <taxon>Mamiellophyceae</taxon>
        <taxon>Mamiellales</taxon>
        <taxon>Mamiellaceae</taxon>
        <taxon>Micromonas</taxon>
    </lineage>
</organism>
<dbReference type="PANTHER" id="PTHR12103">
    <property type="entry name" value="5'-NUCLEOTIDASE DOMAIN-CONTAINING"/>
    <property type="match status" value="1"/>
</dbReference>
<comment type="cofactor">
    <cofactor evidence="6">
        <name>Mg(2+)</name>
        <dbReference type="ChEBI" id="CHEBI:18420"/>
    </cofactor>
    <text evidence="6">Binds 1 Mg(2+) ion per subunit.</text>
</comment>
<dbReference type="KEGG" id="mpp:MICPUCDRAFT_20140"/>
<comment type="similarity">
    <text evidence="1">Belongs to the 5'(3')-deoxyribonucleotidase family.</text>
</comment>
<evidence type="ECO:0000256" key="2">
    <source>
        <dbReference type="ARBA" id="ARBA00022723"/>
    </source>
</evidence>
<evidence type="ECO:0000256" key="1">
    <source>
        <dbReference type="ARBA" id="ARBA00009589"/>
    </source>
</evidence>
<keyword evidence="9" id="KW-1185">Reference proteome</keyword>